<dbReference type="OrthoDB" id="2782847at2759"/>
<dbReference type="STRING" id="92696.A0A4R0RLA2"/>
<keyword evidence="2" id="KW-1185">Reference proteome</keyword>
<proteinExistence type="predicted"/>
<sequence>MGTRGYIVYKCHNRYCCKFNQWDSYPDGLGVELLAQIPTDPAECQKWRREKRSFCVRMFTLHDTGKTEELEEWEVRKDIGELYSIWYEWVYEIDLDAHVFKVNFGLMYRLSNMPPKDIFLRCISHDFYGYPGPAQDTPPQYLPNPEPGFPPYPFPDDQLDAFARLHNEAGPSALHDLISRPQSMTHRETTCARVLSLFIGQILLEPSWNSFLALQSWYAGTDDMPIQDKWFLYAFSRIATCPLYYHPTAWEKKYVCDGIAFETTSKVPPGDYWWLRKHICVRPVSSHLHQDKHFQGSLGGLANEIMSANDVPNIVYGVAFSLSHIVIIRVDRSNGGTFKYTKTMQFLPSRYPTTPLTEGMSALIRIGDLRGQDDVDFFHRNMPSAMCGPLRYDDSDDDDDDVPKVKPVEVVERANVKIMPIDILMRIADYIDQPRTLNAFAVSSTAPMTAALRWLKFPQVEVPHLRIRDKLYLHSIQHGPMLIHACSFLEPDEPEPEHRSQLYILHKQRSEQWHLWSGRYRTMVRGKEVVFRTITPEPLTSLSLPFTLHPWKSQYVEE</sequence>
<protein>
    <submittedName>
        <fullName evidence="1">Uncharacterized protein</fullName>
    </submittedName>
</protein>
<gene>
    <name evidence="1" type="ORF">EIP91_011975</name>
</gene>
<comment type="caution">
    <text evidence="1">The sequence shown here is derived from an EMBL/GenBank/DDBJ whole genome shotgun (WGS) entry which is preliminary data.</text>
</comment>
<dbReference type="AlphaFoldDB" id="A0A4R0RLA2"/>
<dbReference type="EMBL" id="RWJN01000087">
    <property type="protein sequence ID" value="TCD67733.1"/>
    <property type="molecule type" value="Genomic_DNA"/>
</dbReference>
<reference evidence="1 2" key="1">
    <citation type="submission" date="2018-11" db="EMBL/GenBank/DDBJ databases">
        <title>Genome assembly of Steccherinum ochraceum LE-BIN_3174, the white-rot fungus of the Steccherinaceae family (The Residual Polyporoid clade, Polyporales, Basidiomycota).</title>
        <authorList>
            <person name="Fedorova T.V."/>
            <person name="Glazunova O.A."/>
            <person name="Landesman E.O."/>
            <person name="Moiseenko K.V."/>
            <person name="Psurtseva N.V."/>
            <person name="Savinova O.S."/>
            <person name="Shakhova N.V."/>
            <person name="Tyazhelova T.V."/>
            <person name="Vasina D.V."/>
        </authorList>
    </citation>
    <scope>NUCLEOTIDE SEQUENCE [LARGE SCALE GENOMIC DNA]</scope>
    <source>
        <strain evidence="1 2">LE-BIN_3174</strain>
    </source>
</reference>
<dbReference type="Proteomes" id="UP000292702">
    <property type="component" value="Unassembled WGS sequence"/>
</dbReference>
<accession>A0A4R0RLA2</accession>
<name>A0A4R0RLA2_9APHY</name>
<evidence type="ECO:0000313" key="2">
    <source>
        <dbReference type="Proteomes" id="UP000292702"/>
    </source>
</evidence>
<evidence type="ECO:0000313" key="1">
    <source>
        <dbReference type="EMBL" id="TCD67733.1"/>
    </source>
</evidence>
<organism evidence="1 2">
    <name type="scientific">Steccherinum ochraceum</name>
    <dbReference type="NCBI Taxonomy" id="92696"/>
    <lineage>
        <taxon>Eukaryota</taxon>
        <taxon>Fungi</taxon>
        <taxon>Dikarya</taxon>
        <taxon>Basidiomycota</taxon>
        <taxon>Agaricomycotina</taxon>
        <taxon>Agaricomycetes</taxon>
        <taxon>Polyporales</taxon>
        <taxon>Steccherinaceae</taxon>
        <taxon>Steccherinum</taxon>
    </lineage>
</organism>